<sequence>MEFKYALSLLFSNMGYVLKIFGWVLISMIVTACFGAAVLVPIFDALGTKAAVAASFDAFTAEISAFIDGGVSIRAFAEGAASDLVNVFSAIAAEGGLLAALIIAAIFLYALYSFLMSCSYYPTAYSVNQLMSSNMRMGLASSMALNFKHSLRFALARISVSVPIDVALIVLGSLLLWGLLEGIGVFAFPIMIIIGIIVVSLRSCLFAGWLPRLLFVHDESMYTSFGRSLRAVKLNLKGLMKAFVITFFAAYALMAGLALPTFGLTVIVVPSLNYFLFRTIELVGYYKMNGLSFYTDAANVVDTVEFGYRAENQLSDGDGEER</sequence>
<gene>
    <name evidence="2" type="ORF">IAD51_04135</name>
</gene>
<feature type="transmembrane region" description="Helical" evidence="1">
    <location>
        <begin position="20"/>
        <end position="43"/>
    </location>
</feature>
<name>A0A9D1HRQ2_9FIRM</name>
<evidence type="ECO:0000256" key="1">
    <source>
        <dbReference type="SAM" id="Phobius"/>
    </source>
</evidence>
<dbReference type="PROSITE" id="PS51257">
    <property type="entry name" value="PROKAR_LIPOPROTEIN"/>
    <property type="match status" value="1"/>
</dbReference>
<evidence type="ECO:0000313" key="3">
    <source>
        <dbReference type="Proteomes" id="UP000824088"/>
    </source>
</evidence>
<accession>A0A9D1HRQ2</accession>
<comment type="caution">
    <text evidence="2">The sequence shown here is derived from an EMBL/GenBank/DDBJ whole genome shotgun (WGS) entry which is preliminary data.</text>
</comment>
<feature type="transmembrane region" description="Helical" evidence="1">
    <location>
        <begin position="158"/>
        <end position="180"/>
    </location>
</feature>
<evidence type="ECO:0008006" key="4">
    <source>
        <dbReference type="Google" id="ProtNLM"/>
    </source>
</evidence>
<reference evidence="2" key="2">
    <citation type="journal article" date="2021" name="PeerJ">
        <title>Extensive microbial diversity within the chicken gut microbiome revealed by metagenomics and culture.</title>
        <authorList>
            <person name="Gilroy R."/>
            <person name="Ravi A."/>
            <person name="Getino M."/>
            <person name="Pursley I."/>
            <person name="Horton D.L."/>
            <person name="Alikhan N.F."/>
            <person name="Baker D."/>
            <person name="Gharbi K."/>
            <person name="Hall N."/>
            <person name="Watson M."/>
            <person name="Adriaenssens E.M."/>
            <person name="Foster-Nyarko E."/>
            <person name="Jarju S."/>
            <person name="Secka A."/>
            <person name="Antonio M."/>
            <person name="Oren A."/>
            <person name="Chaudhuri R.R."/>
            <person name="La Ragione R."/>
            <person name="Hildebrand F."/>
            <person name="Pallen M.J."/>
        </authorList>
    </citation>
    <scope>NUCLEOTIDE SEQUENCE</scope>
    <source>
        <strain evidence="2">1063</strain>
    </source>
</reference>
<reference evidence="2" key="1">
    <citation type="submission" date="2020-10" db="EMBL/GenBank/DDBJ databases">
        <authorList>
            <person name="Gilroy R."/>
        </authorList>
    </citation>
    <scope>NUCLEOTIDE SEQUENCE</scope>
    <source>
        <strain evidence="2">1063</strain>
    </source>
</reference>
<evidence type="ECO:0000313" key="2">
    <source>
        <dbReference type="EMBL" id="HIU21403.1"/>
    </source>
</evidence>
<organism evidence="2 3">
    <name type="scientific">Candidatus Limadaptatus stercorigallinarum</name>
    <dbReference type="NCBI Taxonomy" id="2840845"/>
    <lineage>
        <taxon>Bacteria</taxon>
        <taxon>Bacillati</taxon>
        <taxon>Bacillota</taxon>
        <taxon>Clostridia</taxon>
        <taxon>Eubacteriales</taxon>
        <taxon>Candidatus Limadaptatus</taxon>
    </lineage>
</organism>
<keyword evidence="1" id="KW-0812">Transmembrane</keyword>
<dbReference type="AlphaFoldDB" id="A0A9D1HRQ2"/>
<dbReference type="Proteomes" id="UP000824088">
    <property type="component" value="Unassembled WGS sequence"/>
</dbReference>
<dbReference type="EMBL" id="DVMN01000072">
    <property type="protein sequence ID" value="HIU21403.1"/>
    <property type="molecule type" value="Genomic_DNA"/>
</dbReference>
<proteinExistence type="predicted"/>
<keyword evidence="1" id="KW-0472">Membrane</keyword>
<feature type="transmembrane region" description="Helical" evidence="1">
    <location>
        <begin position="257"/>
        <end position="277"/>
    </location>
</feature>
<protein>
    <recommendedName>
        <fullName evidence="4">Transmembrane protein</fullName>
    </recommendedName>
</protein>
<feature type="transmembrane region" description="Helical" evidence="1">
    <location>
        <begin position="186"/>
        <end position="210"/>
    </location>
</feature>
<keyword evidence="1" id="KW-1133">Transmembrane helix</keyword>
<feature type="transmembrane region" description="Helical" evidence="1">
    <location>
        <begin position="87"/>
        <end position="112"/>
    </location>
</feature>